<feature type="transmembrane region" description="Helical" evidence="1">
    <location>
        <begin position="178"/>
        <end position="202"/>
    </location>
</feature>
<reference evidence="2" key="1">
    <citation type="submission" date="2021-02" db="EMBL/GenBank/DDBJ databases">
        <authorList>
            <person name="Nowell W R."/>
        </authorList>
    </citation>
    <scope>NUCLEOTIDE SEQUENCE</scope>
</reference>
<dbReference type="PROSITE" id="PS51257">
    <property type="entry name" value="PROKAR_LIPOPROTEIN"/>
    <property type="match status" value="1"/>
</dbReference>
<feature type="transmembrane region" description="Helical" evidence="1">
    <location>
        <begin position="7"/>
        <end position="29"/>
    </location>
</feature>
<name>A0A818CY55_9BILA</name>
<comment type="caution">
    <text evidence="2">The sequence shown here is derived from an EMBL/GenBank/DDBJ whole genome shotgun (WGS) entry which is preliminary data.</text>
</comment>
<proteinExistence type="predicted"/>
<dbReference type="AlphaFoldDB" id="A0A818CY55"/>
<accession>A0A818CY55</accession>
<keyword evidence="1" id="KW-0472">Membrane</keyword>
<sequence>MVLDKRVLIIVSGSAMTLSCILFIVGNALPSWSSAKLDSAQINLLYNMLTQYDISVKDQTTSDETQVTIGLWRGCASILQLTACSNLLSSCTLRNGESLPLCQKMMAARAFVTIACIISGASAVCLFAYILQSINKYQKVLIISKILTFSSLVTGVIGIALGIVFATDNGGLPIKKSVSVGAILAILAVAMNLIGAVLSLLVR</sequence>
<evidence type="ECO:0008006" key="4">
    <source>
        <dbReference type="Google" id="ProtNLM"/>
    </source>
</evidence>
<feature type="transmembrane region" description="Helical" evidence="1">
    <location>
        <begin position="106"/>
        <end position="130"/>
    </location>
</feature>
<dbReference type="Gene3D" id="1.20.140.150">
    <property type="match status" value="1"/>
</dbReference>
<keyword evidence="1" id="KW-1133">Transmembrane helix</keyword>
<evidence type="ECO:0000313" key="3">
    <source>
        <dbReference type="Proteomes" id="UP000663872"/>
    </source>
</evidence>
<keyword evidence="1" id="KW-0812">Transmembrane</keyword>
<evidence type="ECO:0000313" key="2">
    <source>
        <dbReference type="EMBL" id="CAF3435174.1"/>
    </source>
</evidence>
<dbReference type="EMBL" id="CAJNYT010001881">
    <property type="protein sequence ID" value="CAF3435174.1"/>
    <property type="molecule type" value="Genomic_DNA"/>
</dbReference>
<feature type="transmembrane region" description="Helical" evidence="1">
    <location>
        <begin position="142"/>
        <end position="166"/>
    </location>
</feature>
<protein>
    <recommendedName>
        <fullName evidence="4">Claudin</fullName>
    </recommendedName>
</protein>
<gene>
    <name evidence="2" type="ORF">GRG538_LOCUS13005</name>
</gene>
<organism evidence="2 3">
    <name type="scientific">Rotaria socialis</name>
    <dbReference type="NCBI Taxonomy" id="392032"/>
    <lineage>
        <taxon>Eukaryota</taxon>
        <taxon>Metazoa</taxon>
        <taxon>Spiralia</taxon>
        <taxon>Gnathifera</taxon>
        <taxon>Rotifera</taxon>
        <taxon>Eurotatoria</taxon>
        <taxon>Bdelloidea</taxon>
        <taxon>Philodinida</taxon>
        <taxon>Philodinidae</taxon>
        <taxon>Rotaria</taxon>
    </lineage>
</organism>
<evidence type="ECO:0000256" key="1">
    <source>
        <dbReference type="SAM" id="Phobius"/>
    </source>
</evidence>
<dbReference type="Proteomes" id="UP000663872">
    <property type="component" value="Unassembled WGS sequence"/>
</dbReference>